<dbReference type="SUPFAM" id="SSF46785">
    <property type="entry name" value="Winged helix' DNA-binding domain"/>
    <property type="match status" value="1"/>
</dbReference>
<keyword evidence="4" id="KW-0804">Transcription</keyword>
<dbReference type="STRING" id="89784.SAMN04489725_103260"/>
<evidence type="ECO:0000313" key="8">
    <source>
        <dbReference type="Proteomes" id="UP000182589"/>
    </source>
</evidence>
<dbReference type="PRINTS" id="PR00039">
    <property type="entry name" value="HTHLYSR"/>
</dbReference>
<reference evidence="8" key="2">
    <citation type="submission" date="2016-10" db="EMBL/GenBank/DDBJ databases">
        <authorList>
            <person name="Varghese N."/>
        </authorList>
    </citation>
    <scope>NUCLEOTIDE SEQUENCE [LARGE SCALE GENOMIC DNA]</scope>
    <source>
        <strain evidence="8">DSM 12489</strain>
    </source>
</reference>
<feature type="domain" description="HTH lysR-type" evidence="5">
    <location>
        <begin position="2"/>
        <end position="59"/>
    </location>
</feature>
<dbReference type="GO" id="GO:0003700">
    <property type="term" value="F:DNA-binding transcription factor activity"/>
    <property type="evidence" value="ECO:0007669"/>
    <property type="project" value="InterPro"/>
</dbReference>
<dbReference type="InterPro" id="IPR005119">
    <property type="entry name" value="LysR_subst-bd"/>
</dbReference>
<dbReference type="InterPro" id="IPR036388">
    <property type="entry name" value="WH-like_DNA-bd_sf"/>
</dbReference>
<evidence type="ECO:0000256" key="1">
    <source>
        <dbReference type="ARBA" id="ARBA00009437"/>
    </source>
</evidence>
<dbReference type="Proteomes" id="UP001157137">
    <property type="component" value="Unassembled WGS sequence"/>
</dbReference>
<reference evidence="6" key="3">
    <citation type="submission" date="2023-02" db="EMBL/GenBank/DDBJ databases">
        <title>Proposal of a novel subspecies: Alicyclobacillus hesperidum subspecies aegle.</title>
        <authorList>
            <person name="Goto K."/>
            <person name="Fujii T."/>
            <person name="Yasui K."/>
            <person name="Mochida K."/>
            <person name="Kato-Tanaka Y."/>
            <person name="Morohoshi S."/>
            <person name="An S.Y."/>
            <person name="Kasai H."/>
            <person name="Yokota A."/>
        </authorList>
    </citation>
    <scope>NUCLEOTIDE SEQUENCE</scope>
    <source>
        <strain evidence="6">DSM 12766</strain>
    </source>
</reference>
<dbReference type="GO" id="GO:0003677">
    <property type="term" value="F:DNA binding"/>
    <property type="evidence" value="ECO:0007669"/>
    <property type="project" value="UniProtKB-KW"/>
</dbReference>
<dbReference type="SUPFAM" id="SSF53850">
    <property type="entry name" value="Periplasmic binding protein-like II"/>
    <property type="match status" value="1"/>
</dbReference>
<evidence type="ECO:0000313" key="6">
    <source>
        <dbReference type="EMBL" id="GLV13350.1"/>
    </source>
</evidence>
<dbReference type="RefSeq" id="WP_143027474.1">
    <property type="nucleotide sequence ID" value="NZ_BSRA01000005.1"/>
</dbReference>
<evidence type="ECO:0000313" key="7">
    <source>
        <dbReference type="EMBL" id="SDW26305.1"/>
    </source>
</evidence>
<dbReference type="PROSITE" id="PS50931">
    <property type="entry name" value="HTH_LYSR"/>
    <property type="match status" value="1"/>
</dbReference>
<keyword evidence="2" id="KW-0805">Transcription regulation</keyword>
<evidence type="ECO:0000259" key="5">
    <source>
        <dbReference type="PROSITE" id="PS50931"/>
    </source>
</evidence>
<dbReference type="Gene3D" id="1.10.10.10">
    <property type="entry name" value="Winged helix-like DNA-binding domain superfamily/Winged helix DNA-binding domain"/>
    <property type="match status" value="1"/>
</dbReference>
<dbReference type="EMBL" id="BSRA01000005">
    <property type="protein sequence ID" value="GLV13350.1"/>
    <property type="molecule type" value="Genomic_DNA"/>
</dbReference>
<dbReference type="EMBL" id="FNOJ01000003">
    <property type="protein sequence ID" value="SDW26305.1"/>
    <property type="molecule type" value="Genomic_DNA"/>
</dbReference>
<dbReference type="Pfam" id="PF03466">
    <property type="entry name" value="LysR_substrate"/>
    <property type="match status" value="1"/>
</dbReference>
<dbReference type="PANTHER" id="PTHR30346:SF28">
    <property type="entry name" value="HTH-TYPE TRANSCRIPTIONAL REGULATOR CYNR"/>
    <property type="match status" value="1"/>
</dbReference>
<name>A0A1H2S481_9BACL</name>
<dbReference type="CDD" id="cd08414">
    <property type="entry name" value="PBP2_LTTR_aromatics_like"/>
    <property type="match status" value="1"/>
</dbReference>
<dbReference type="Pfam" id="PF00126">
    <property type="entry name" value="HTH_1"/>
    <property type="match status" value="1"/>
</dbReference>
<dbReference type="FunFam" id="1.10.10.10:FF:000001">
    <property type="entry name" value="LysR family transcriptional regulator"/>
    <property type="match status" value="1"/>
</dbReference>
<keyword evidence="8" id="KW-1185">Reference proteome</keyword>
<dbReference type="Gene3D" id="3.40.190.10">
    <property type="entry name" value="Periplasmic binding protein-like II"/>
    <property type="match status" value="2"/>
</dbReference>
<organism evidence="7 8">
    <name type="scientific">Alicyclobacillus hesperidum</name>
    <dbReference type="NCBI Taxonomy" id="89784"/>
    <lineage>
        <taxon>Bacteria</taxon>
        <taxon>Bacillati</taxon>
        <taxon>Bacillota</taxon>
        <taxon>Bacilli</taxon>
        <taxon>Bacillales</taxon>
        <taxon>Alicyclobacillaceae</taxon>
        <taxon>Alicyclobacillus</taxon>
    </lineage>
</organism>
<dbReference type="Proteomes" id="UP000182589">
    <property type="component" value="Unassembled WGS sequence"/>
</dbReference>
<dbReference type="InterPro" id="IPR036390">
    <property type="entry name" value="WH_DNA-bd_sf"/>
</dbReference>
<sequence length="300" mass="33088">MIEFRHLRYFVAVAEELNFSRAAERLHISQSPLSRQIRELEEMLGFPLFARDRHHVELTAAGQVYLEKAREILTATEQARREAEQFHVGRKGSLSIGFVGSLTYRVAAILQTFRLHFPEVHIELRQMKSTEQMQALYDGKIDVGLVRGAVANPNLVCKGIAEEPLVAALPGSHPLAHKAAVSLGDLAPHPFILTPYRSGSGYYEIVTLCCKEAGFVPRVAVEAPEILTIVAFVAANMGVALIPLSFTHLHAEGVTYLPLESACTWNISLIANAHGPKQILIDHFLAHARGGINFNEDALT</sequence>
<keyword evidence="3 7" id="KW-0238">DNA-binding</keyword>
<accession>A0A1H2S481</accession>
<dbReference type="PANTHER" id="PTHR30346">
    <property type="entry name" value="TRANSCRIPTIONAL DUAL REGULATOR HCAR-RELATED"/>
    <property type="match status" value="1"/>
</dbReference>
<evidence type="ECO:0000256" key="4">
    <source>
        <dbReference type="ARBA" id="ARBA00023163"/>
    </source>
</evidence>
<dbReference type="InterPro" id="IPR000847">
    <property type="entry name" value="LysR_HTH_N"/>
</dbReference>
<comment type="similarity">
    <text evidence="1">Belongs to the LysR transcriptional regulatory family.</text>
</comment>
<dbReference type="AlphaFoldDB" id="A0A1H2S481"/>
<proteinExistence type="inferred from homology"/>
<reference evidence="7" key="1">
    <citation type="submission" date="2016-10" db="EMBL/GenBank/DDBJ databases">
        <authorList>
            <person name="de Groot N.N."/>
        </authorList>
    </citation>
    <scope>NUCLEOTIDE SEQUENCE [LARGE SCALE GENOMIC DNA]</scope>
    <source>
        <strain evidence="7">DSM 12489</strain>
    </source>
</reference>
<protein>
    <submittedName>
        <fullName evidence="7">DNA-binding transcriptional regulator, LysR family</fullName>
    </submittedName>
    <submittedName>
        <fullName evidence="6">LysR family transcriptional regulator</fullName>
    </submittedName>
</protein>
<evidence type="ECO:0000256" key="3">
    <source>
        <dbReference type="ARBA" id="ARBA00023125"/>
    </source>
</evidence>
<evidence type="ECO:0000256" key="2">
    <source>
        <dbReference type="ARBA" id="ARBA00023015"/>
    </source>
</evidence>
<dbReference type="GO" id="GO:0032993">
    <property type="term" value="C:protein-DNA complex"/>
    <property type="evidence" value="ECO:0007669"/>
    <property type="project" value="TreeGrafter"/>
</dbReference>
<gene>
    <name evidence="6" type="ORF">Heshes_10340</name>
    <name evidence="7" type="ORF">SAMN04489725_103260</name>
</gene>